<evidence type="ECO:0000313" key="11">
    <source>
        <dbReference type="Proteomes" id="UP000614460"/>
    </source>
</evidence>
<protein>
    <recommendedName>
        <fullName evidence="8">tRNA(Ile)-lysidine synthase</fullName>
        <ecNumber evidence="8">6.3.4.19</ecNumber>
    </recommendedName>
    <alternativeName>
        <fullName evidence="8">tRNA(Ile)-2-lysyl-cytidine synthase</fullName>
    </alternativeName>
    <alternativeName>
        <fullName evidence="8">tRNA(Ile)-lysidine synthetase</fullName>
    </alternativeName>
</protein>
<dbReference type="PANTHER" id="PTHR43033">
    <property type="entry name" value="TRNA(ILE)-LYSIDINE SYNTHASE-RELATED"/>
    <property type="match status" value="1"/>
</dbReference>
<comment type="function">
    <text evidence="8">Ligates lysine onto the cytidine present at position 34 of the AUA codon-specific tRNA(Ile) that contains the anticodon CAU, in an ATP-dependent manner. Cytidine is converted to lysidine, thus changing the amino acid specificity of the tRNA from methionine to isoleucine.</text>
</comment>
<dbReference type="Pfam" id="PF01171">
    <property type="entry name" value="ATP_bind_3"/>
    <property type="match status" value="1"/>
</dbReference>
<reference evidence="10" key="2">
    <citation type="submission" date="2020-09" db="EMBL/GenBank/DDBJ databases">
        <authorList>
            <person name="Sun Q."/>
            <person name="Zhou Y."/>
        </authorList>
    </citation>
    <scope>NUCLEOTIDE SEQUENCE</scope>
    <source>
        <strain evidence="10">CGMCC 1.15966</strain>
    </source>
</reference>
<dbReference type="EMBL" id="BMKM01000001">
    <property type="protein sequence ID" value="GGE08073.1"/>
    <property type="molecule type" value="Genomic_DNA"/>
</dbReference>
<organism evidence="10 11">
    <name type="scientific">Sphingobacterium cellulitidis</name>
    <dbReference type="NCBI Taxonomy" id="1768011"/>
    <lineage>
        <taxon>Bacteria</taxon>
        <taxon>Pseudomonadati</taxon>
        <taxon>Bacteroidota</taxon>
        <taxon>Sphingobacteriia</taxon>
        <taxon>Sphingobacteriales</taxon>
        <taxon>Sphingobacteriaceae</taxon>
        <taxon>Sphingobacterium</taxon>
    </lineage>
</organism>
<name>A0A8H9KU98_9SPHI</name>
<sequence>MSVSERLIQFIEDKKLLAKDARVILAVSGGKDSMLMATLFRDLEIDCIIAHCNFHLRAEESDKDEALVREYGQTLGFPVFVNHFDTEAYALENKVSIQMAARELRYAWFEELRQENNCQCIAVAQHANDHLETMLLNLTRSTGIQGLLGIQPKRGSIIRPILFLTADEVTAEVNSRQIPYRDDQSNFSTKYARNKIRLEIVPKFKEIQPEFESILTQNMKHFEESQQLIHKMMDKLRKVLFRTEGKFVKVNLKDLKEHVADSYLMFELFRPFHFQRNVLEDLGSVFDKGMGQLFESDTHEMLLDREDLIIREKRNSNFNEIVIPDLTEIPNIQGKSLYFIEDQKFSTNKDENVVQLDQDLLQFPLLLRTWKQGDAFKPLGMSGSKKLSDYFIQQKLNRFEKDELPILVNSDGQVIWLLGMRLDNRFKVTENTKKVLTLVYK</sequence>
<evidence type="ECO:0000256" key="8">
    <source>
        <dbReference type="HAMAP-Rule" id="MF_01161"/>
    </source>
</evidence>
<comment type="caution">
    <text evidence="10">The sequence shown here is derived from an EMBL/GenBank/DDBJ whole genome shotgun (WGS) entry which is preliminary data.</text>
</comment>
<dbReference type="PANTHER" id="PTHR43033:SF1">
    <property type="entry name" value="TRNA(ILE)-LYSIDINE SYNTHASE-RELATED"/>
    <property type="match status" value="1"/>
</dbReference>
<dbReference type="CDD" id="cd01992">
    <property type="entry name" value="TilS_N"/>
    <property type="match status" value="1"/>
</dbReference>
<comment type="domain">
    <text evidence="8">The N-terminal region contains the highly conserved SGGXDS motif, predicted to be a P-loop motif involved in ATP binding.</text>
</comment>
<keyword evidence="11" id="KW-1185">Reference proteome</keyword>
<dbReference type="EC" id="6.3.4.19" evidence="8"/>
<evidence type="ECO:0000256" key="4">
    <source>
        <dbReference type="ARBA" id="ARBA00022694"/>
    </source>
</evidence>
<dbReference type="SMART" id="SM00977">
    <property type="entry name" value="TilS_C"/>
    <property type="match status" value="1"/>
</dbReference>
<comment type="similarity">
    <text evidence="8">Belongs to the tRNA(Ile)-lysidine synthase family.</text>
</comment>
<proteinExistence type="inferred from homology"/>
<dbReference type="InterPro" id="IPR014729">
    <property type="entry name" value="Rossmann-like_a/b/a_fold"/>
</dbReference>
<evidence type="ECO:0000256" key="7">
    <source>
        <dbReference type="ARBA" id="ARBA00048539"/>
    </source>
</evidence>
<dbReference type="InterPro" id="IPR012795">
    <property type="entry name" value="tRNA_Ile_lys_synt_N"/>
</dbReference>
<dbReference type="InterPro" id="IPR012796">
    <property type="entry name" value="Lysidine-tRNA-synth_C"/>
</dbReference>
<evidence type="ECO:0000313" key="10">
    <source>
        <dbReference type="EMBL" id="GGE08073.1"/>
    </source>
</evidence>
<gene>
    <name evidence="8 10" type="primary">tilS</name>
    <name evidence="10" type="ORF">GCM10011516_02290</name>
</gene>
<keyword evidence="3 8" id="KW-0436">Ligase</keyword>
<reference evidence="10" key="1">
    <citation type="journal article" date="2014" name="Int. J. Syst. Evol. Microbiol.">
        <title>Complete genome sequence of Corynebacterium casei LMG S-19264T (=DSM 44701T), isolated from a smear-ripened cheese.</title>
        <authorList>
            <consortium name="US DOE Joint Genome Institute (JGI-PGF)"/>
            <person name="Walter F."/>
            <person name="Albersmeier A."/>
            <person name="Kalinowski J."/>
            <person name="Ruckert C."/>
        </authorList>
    </citation>
    <scope>NUCLEOTIDE SEQUENCE</scope>
    <source>
        <strain evidence="10">CGMCC 1.15966</strain>
    </source>
</reference>
<comment type="subcellular location">
    <subcellularLocation>
        <location evidence="1 8">Cytoplasm</location>
    </subcellularLocation>
</comment>
<keyword evidence="5 8" id="KW-0547">Nucleotide-binding</keyword>
<feature type="binding site" evidence="8">
    <location>
        <begin position="28"/>
        <end position="33"/>
    </location>
    <ligand>
        <name>ATP</name>
        <dbReference type="ChEBI" id="CHEBI:30616"/>
    </ligand>
</feature>
<keyword evidence="6 8" id="KW-0067">ATP-binding</keyword>
<dbReference type="Pfam" id="PF11734">
    <property type="entry name" value="TilS_C"/>
    <property type="match status" value="1"/>
</dbReference>
<dbReference type="InterPro" id="IPR012094">
    <property type="entry name" value="tRNA_Ile_lys_synt"/>
</dbReference>
<dbReference type="InterPro" id="IPR011063">
    <property type="entry name" value="TilS/TtcA_N"/>
</dbReference>
<dbReference type="AlphaFoldDB" id="A0A8H9KU98"/>
<dbReference type="SUPFAM" id="SSF56037">
    <property type="entry name" value="PheT/TilS domain"/>
    <property type="match status" value="1"/>
</dbReference>
<dbReference type="NCBIfam" id="TIGR02433">
    <property type="entry name" value="lysidine_TilS_C"/>
    <property type="match status" value="1"/>
</dbReference>
<evidence type="ECO:0000256" key="3">
    <source>
        <dbReference type="ARBA" id="ARBA00022598"/>
    </source>
</evidence>
<keyword evidence="2 8" id="KW-0963">Cytoplasm</keyword>
<dbReference type="HAMAP" id="MF_01161">
    <property type="entry name" value="tRNA_Ile_lys_synt"/>
    <property type="match status" value="1"/>
</dbReference>
<dbReference type="Proteomes" id="UP000614460">
    <property type="component" value="Unassembled WGS sequence"/>
</dbReference>
<evidence type="ECO:0000256" key="6">
    <source>
        <dbReference type="ARBA" id="ARBA00022840"/>
    </source>
</evidence>
<dbReference type="GO" id="GO:0005524">
    <property type="term" value="F:ATP binding"/>
    <property type="evidence" value="ECO:0007669"/>
    <property type="project" value="UniProtKB-UniRule"/>
</dbReference>
<evidence type="ECO:0000256" key="1">
    <source>
        <dbReference type="ARBA" id="ARBA00004496"/>
    </source>
</evidence>
<dbReference type="GO" id="GO:0005737">
    <property type="term" value="C:cytoplasm"/>
    <property type="evidence" value="ECO:0007669"/>
    <property type="project" value="UniProtKB-SubCell"/>
</dbReference>
<evidence type="ECO:0000256" key="2">
    <source>
        <dbReference type="ARBA" id="ARBA00022490"/>
    </source>
</evidence>
<dbReference type="SUPFAM" id="SSF52402">
    <property type="entry name" value="Adenine nucleotide alpha hydrolases-like"/>
    <property type="match status" value="1"/>
</dbReference>
<feature type="domain" description="Lysidine-tRNA(Ile) synthetase C-terminal" evidence="9">
    <location>
        <begin position="365"/>
        <end position="438"/>
    </location>
</feature>
<dbReference type="NCBIfam" id="TIGR02432">
    <property type="entry name" value="lysidine_TilS_N"/>
    <property type="match status" value="1"/>
</dbReference>
<evidence type="ECO:0000259" key="9">
    <source>
        <dbReference type="SMART" id="SM00977"/>
    </source>
</evidence>
<dbReference type="GO" id="GO:0006400">
    <property type="term" value="P:tRNA modification"/>
    <property type="evidence" value="ECO:0007669"/>
    <property type="project" value="UniProtKB-UniRule"/>
</dbReference>
<comment type="catalytic activity">
    <reaction evidence="7 8">
        <text>cytidine(34) in tRNA(Ile2) + L-lysine + ATP = lysidine(34) in tRNA(Ile2) + AMP + diphosphate + H(+)</text>
        <dbReference type="Rhea" id="RHEA:43744"/>
        <dbReference type="Rhea" id="RHEA-COMP:10625"/>
        <dbReference type="Rhea" id="RHEA-COMP:10670"/>
        <dbReference type="ChEBI" id="CHEBI:15378"/>
        <dbReference type="ChEBI" id="CHEBI:30616"/>
        <dbReference type="ChEBI" id="CHEBI:32551"/>
        <dbReference type="ChEBI" id="CHEBI:33019"/>
        <dbReference type="ChEBI" id="CHEBI:82748"/>
        <dbReference type="ChEBI" id="CHEBI:83665"/>
        <dbReference type="ChEBI" id="CHEBI:456215"/>
        <dbReference type="EC" id="6.3.4.19"/>
    </reaction>
</comment>
<dbReference type="GO" id="GO:0032267">
    <property type="term" value="F:tRNA(Ile)-lysidine synthase activity"/>
    <property type="evidence" value="ECO:0007669"/>
    <property type="project" value="UniProtKB-EC"/>
</dbReference>
<accession>A0A8H9KU98</accession>
<keyword evidence="4 8" id="KW-0819">tRNA processing</keyword>
<dbReference type="RefSeq" id="WP_182498024.1">
    <property type="nucleotide sequence ID" value="NZ_BMKM01000001.1"/>
</dbReference>
<evidence type="ECO:0000256" key="5">
    <source>
        <dbReference type="ARBA" id="ARBA00022741"/>
    </source>
</evidence>
<dbReference type="Gene3D" id="3.40.50.620">
    <property type="entry name" value="HUPs"/>
    <property type="match status" value="1"/>
</dbReference>